<feature type="region of interest" description="Disordered" evidence="3">
    <location>
        <begin position="1"/>
        <end position="43"/>
    </location>
</feature>
<dbReference type="GO" id="GO:0000976">
    <property type="term" value="F:transcription cis-regulatory region binding"/>
    <property type="evidence" value="ECO:0007669"/>
    <property type="project" value="TreeGrafter"/>
</dbReference>
<keyword evidence="6" id="KW-1185">Reference proteome</keyword>
<dbReference type="Pfam" id="PF00440">
    <property type="entry name" value="TetR_N"/>
    <property type="match status" value="1"/>
</dbReference>
<dbReference type="PROSITE" id="PS50977">
    <property type="entry name" value="HTH_TETR_2"/>
    <property type="match status" value="1"/>
</dbReference>
<dbReference type="InterPro" id="IPR001647">
    <property type="entry name" value="HTH_TetR"/>
</dbReference>
<evidence type="ECO:0000256" key="3">
    <source>
        <dbReference type="SAM" id="MobiDB-lite"/>
    </source>
</evidence>
<gene>
    <name evidence="5" type="ORF">B8W67_14385</name>
</gene>
<reference evidence="5 6" key="1">
    <citation type="submission" date="2017-04" db="EMBL/GenBank/DDBJ databases">
        <title>The new phylogeny of genus Mycobacterium.</title>
        <authorList>
            <person name="Tortoli E."/>
            <person name="Trovato A."/>
            <person name="Cirillo D.M."/>
        </authorList>
    </citation>
    <scope>NUCLEOTIDE SEQUENCE [LARGE SCALE GENOMIC DNA]</scope>
    <source>
        <strain evidence="5 6">KCTC 19819</strain>
    </source>
</reference>
<accession>A0AA91PDA6</accession>
<proteinExistence type="predicted"/>
<dbReference type="PANTHER" id="PTHR30055">
    <property type="entry name" value="HTH-TYPE TRANSCRIPTIONAL REGULATOR RUTR"/>
    <property type="match status" value="1"/>
</dbReference>
<keyword evidence="1 2" id="KW-0238">DNA-binding</keyword>
<evidence type="ECO:0000256" key="2">
    <source>
        <dbReference type="PROSITE-ProRule" id="PRU00335"/>
    </source>
</evidence>
<dbReference type="InterPro" id="IPR041642">
    <property type="entry name" value="KstR_C"/>
</dbReference>
<name>A0AA91PDA6_9MYCO</name>
<feature type="compositionally biased region" description="Basic residues" evidence="3">
    <location>
        <begin position="13"/>
        <end position="24"/>
    </location>
</feature>
<evidence type="ECO:0000313" key="5">
    <source>
        <dbReference type="EMBL" id="OSC32782.1"/>
    </source>
</evidence>
<feature type="domain" description="HTH tetR-type" evidence="4">
    <location>
        <begin position="40"/>
        <end position="100"/>
    </location>
</feature>
<dbReference type="Gene3D" id="1.10.357.10">
    <property type="entry name" value="Tetracycline Repressor, domain 2"/>
    <property type="match status" value="1"/>
</dbReference>
<organism evidence="5 6">
    <name type="scientific">Mycolicibacillus koreensis</name>
    <dbReference type="NCBI Taxonomy" id="1069220"/>
    <lineage>
        <taxon>Bacteria</taxon>
        <taxon>Bacillati</taxon>
        <taxon>Actinomycetota</taxon>
        <taxon>Actinomycetes</taxon>
        <taxon>Mycobacteriales</taxon>
        <taxon>Mycobacteriaceae</taxon>
        <taxon>Mycolicibacillus</taxon>
    </lineage>
</organism>
<dbReference type="PANTHER" id="PTHR30055:SF242">
    <property type="entry name" value="HTH-TYPE TRANSCRIPTIONAL REPRESSOR KSTR"/>
    <property type="match status" value="1"/>
</dbReference>
<dbReference type="Proteomes" id="UP000193577">
    <property type="component" value="Unassembled WGS sequence"/>
</dbReference>
<comment type="caution">
    <text evidence="5">The sequence shown here is derived from an EMBL/GenBank/DDBJ whole genome shotgun (WGS) entry which is preliminary data.</text>
</comment>
<evidence type="ECO:0000256" key="1">
    <source>
        <dbReference type="ARBA" id="ARBA00023125"/>
    </source>
</evidence>
<dbReference type="SUPFAM" id="SSF46689">
    <property type="entry name" value="Homeodomain-like"/>
    <property type="match status" value="1"/>
</dbReference>
<feature type="compositionally biased region" description="Low complexity" evidence="3">
    <location>
        <begin position="1"/>
        <end position="12"/>
    </location>
</feature>
<dbReference type="InterPro" id="IPR050109">
    <property type="entry name" value="HTH-type_TetR-like_transc_reg"/>
</dbReference>
<evidence type="ECO:0000313" key="6">
    <source>
        <dbReference type="Proteomes" id="UP000193577"/>
    </source>
</evidence>
<dbReference type="AlphaFoldDB" id="A0AA91PDA6"/>
<sequence length="236" mass="26039">MRSTPATTSVGRRSTRRGHSRAHSSWRDRASPSPVTPMDQSDRRDRILTAALRHAGNGYREVRIREVADAAGVVTSTVYSHFPSKDGLLLECLLDWLECFADEGGVTTVDADDPYRRLLRTIEAITDQLPLTPRRADSMARSYLHATGAAARTAELVRATLMRIFTEALSRDRPRPLDHDRHVAELVTDVWIASALAVAQNRATQDDLHQRLGHAIAAIRETAARRAAAHPAVTGP</sequence>
<feature type="DNA-binding region" description="H-T-H motif" evidence="2">
    <location>
        <begin position="63"/>
        <end position="82"/>
    </location>
</feature>
<protein>
    <recommendedName>
        <fullName evidence="4">HTH tetR-type domain-containing protein</fullName>
    </recommendedName>
</protein>
<dbReference type="Pfam" id="PF17925">
    <property type="entry name" value="TetR_C_20"/>
    <property type="match status" value="1"/>
</dbReference>
<evidence type="ECO:0000259" key="4">
    <source>
        <dbReference type="PROSITE" id="PS50977"/>
    </source>
</evidence>
<dbReference type="GO" id="GO:0003700">
    <property type="term" value="F:DNA-binding transcription factor activity"/>
    <property type="evidence" value="ECO:0007669"/>
    <property type="project" value="TreeGrafter"/>
</dbReference>
<dbReference type="EMBL" id="NCXO01000033">
    <property type="protein sequence ID" value="OSC32782.1"/>
    <property type="molecule type" value="Genomic_DNA"/>
</dbReference>
<dbReference type="InterPro" id="IPR009057">
    <property type="entry name" value="Homeodomain-like_sf"/>
</dbReference>